<dbReference type="InterPro" id="IPR027417">
    <property type="entry name" value="P-loop_NTPase"/>
</dbReference>
<comment type="caution">
    <text evidence="1">The sequence shown here is derived from an EMBL/GenBank/DDBJ whole genome shotgun (WGS) entry which is preliminary data.</text>
</comment>
<dbReference type="SUPFAM" id="SSF52540">
    <property type="entry name" value="P-loop containing nucleoside triphosphate hydrolases"/>
    <property type="match status" value="1"/>
</dbReference>
<protein>
    <submittedName>
        <fullName evidence="1">ATP-binding protein</fullName>
    </submittedName>
</protein>
<evidence type="ECO:0000313" key="2">
    <source>
        <dbReference type="Proteomes" id="UP001589532"/>
    </source>
</evidence>
<sequence>MAEPVAVLGRRLLAARKRTFVGREEELAVFEAALRIGGRVLFVHGPGGVGKSALLCRFAQEAAGRPVTKLDGHALGPSPAAFESAARPVLDGERAVLLIDTLEQIQSLENWLREHFLPPAGRRARRRGRTQLPGSAVAGRSRLVGHVADHAAALRLAAKVDGVESVVAMRFWMDRQPQAYRVYRRTATGGAEWLPPALSQVRPGKTRVLGDSEYALFSHDWRGLARPGVARTGADGRAAQGCSRGAGA</sequence>
<evidence type="ECO:0000313" key="1">
    <source>
        <dbReference type="EMBL" id="MFB9622772.1"/>
    </source>
</evidence>
<keyword evidence="2" id="KW-1185">Reference proteome</keyword>
<name>A0ABV5RTN3_9ACTN</name>
<gene>
    <name evidence="1" type="ORF">ACFFSA_06745</name>
</gene>
<keyword evidence="1" id="KW-0067">ATP-binding</keyword>
<keyword evidence="1" id="KW-0547">Nucleotide-binding</keyword>
<dbReference type="Proteomes" id="UP001589532">
    <property type="component" value="Unassembled WGS sequence"/>
</dbReference>
<proteinExistence type="predicted"/>
<dbReference type="RefSeq" id="WP_344987500.1">
    <property type="nucleotide sequence ID" value="NZ_BAAAXV010000001.1"/>
</dbReference>
<dbReference type="GO" id="GO:0005524">
    <property type="term" value="F:ATP binding"/>
    <property type="evidence" value="ECO:0007669"/>
    <property type="project" value="UniProtKB-KW"/>
</dbReference>
<organism evidence="1 2">
    <name type="scientific">Nonomuraea helvata</name>
    <dbReference type="NCBI Taxonomy" id="37484"/>
    <lineage>
        <taxon>Bacteria</taxon>
        <taxon>Bacillati</taxon>
        <taxon>Actinomycetota</taxon>
        <taxon>Actinomycetes</taxon>
        <taxon>Streptosporangiales</taxon>
        <taxon>Streptosporangiaceae</taxon>
        <taxon>Nonomuraea</taxon>
    </lineage>
</organism>
<reference evidence="1 2" key="1">
    <citation type="submission" date="2024-09" db="EMBL/GenBank/DDBJ databases">
        <authorList>
            <person name="Sun Q."/>
            <person name="Mori K."/>
        </authorList>
    </citation>
    <scope>NUCLEOTIDE SEQUENCE [LARGE SCALE GENOMIC DNA]</scope>
    <source>
        <strain evidence="1 2">JCM 3143</strain>
    </source>
</reference>
<dbReference type="Gene3D" id="3.40.50.300">
    <property type="entry name" value="P-loop containing nucleotide triphosphate hydrolases"/>
    <property type="match status" value="1"/>
</dbReference>
<dbReference type="EMBL" id="JBHMBW010000003">
    <property type="protein sequence ID" value="MFB9622772.1"/>
    <property type="molecule type" value="Genomic_DNA"/>
</dbReference>
<accession>A0ABV5RTN3</accession>